<dbReference type="FunFam" id="3.30.420.100:FF:000001">
    <property type="entry name" value="50S ribosomal protein L18"/>
    <property type="match status" value="1"/>
</dbReference>
<keyword evidence="5 7" id="KW-0687">Ribonucleoprotein</keyword>
<evidence type="ECO:0000256" key="5">
    <source>
        <dbReference type="ARBA" id="ARBA00023274"/>
    </source>
</evidence>
<reference evidence="8" key="2">
    <citation type="journal article" date="2021" name="PeerJ">
        <title>Extensive microbial diversity within the chicken gut microbiome revealed by metagenomics and culture.</title>
        <authorList>
            <person name="Gilroy R."/>
            <person name="Ravi A."/>
            <person name="Getino M."/>
            <person name="Pursley I."/>
            <person name="Horton D.L."/>
            <person name="Alikhan N.F."/>
            <person name="Baker D."/>
            <person name="Gharbi K."/>
            <person name="Hall N."/>
            <person name="Watson M."/>
            <person name="Adriaenssens E.M."/>
            <person name="Foster-Nyarko E."/>
            <person name="Jarju S."/>
            <person name="Secka A."/>
            <person name="Antonio M."/>
            <person name="Oren A."/>
            <person name="Chaudhuri R.R."/>
            <person name="La Ragione R."/>
            <person name="Hildebrand F."/>
            <person name="Pallen M.J."/>
        </authorList>
    </citation>
    <scope>NUCLEOTIDE SEQUENCE</scope>
    <source>
        <strain evidence="8">CHK186-9395</strain>
    </source>
</reference>
<dbReference type="PANTHER" id="PTHR12899:SF3">
    <property type="entry name" value="LARGE RIBOSOMAL SUBUNIT PROTEIN UL18M"/>
    <property type="match status" value="1"/>
</dbReference>
<dbReference type="GO" id="GO:1990904">
    <property type="term" value="C:ribonucleoprotein complex"/>
    <property type="evidence" value="ECO:0007669"/>
    <property type="project" value="UniProtKB-KW"/>
</dbReference>
<comment type="function">
    <text evidence="7">This is one of the proteins that bind and probably mediate the attachment of the 5S RNA into the large ribosomal subunit, where it forms part of the central protuberance.</text>
</comment>
<evidence type="ECO:0000313" key="8">
    <source>
        <dbReference type="EMBL" id="HIV00971.1"/>
    </source>
</evidence>
<evidence type="ECO:0000256" key="1">
    <source>
        <dbReference type="ARBA" id="ARBA00007116"/>
    </source>
</evidence>
<dbReference type="Pfam" id="PF00861">
    <property type="entry name" value="Ribosomal_L18p"/>
    <property type="match status" value="1"/>
</dbReference>
<protein>
    <recommendedName>
        <fullName evidence="6 7">Large ribosomal subunit protein uL18</fullName>
    </recommendedName>
</protein>
<evidence type="ECO:0000256" key="3">
    <source>
        <dbReference type="ARBA" id="ARBA00022884"/>
    </source>
</evidence>
<keyword evidence="2 7" id="KW-0699">rRNA-binding</keyword>
<keyword evidence="4 7" id="KW-0689">Ribosomal protein</keyword>
<comment type="caution">
    <text evidence="8">The sequence shown here is derived from an EMBL/GenBank/DDBJ whole genome shotgun (WGS) entry which is preliminary data.</text>
</comment>
<dbReference type="InterPro" id="IPR005484">
    <property type="entry name" value="Ribosomal_uL18_bac/plant/anim"/>
</dbReference>
<dbReference type="PANTHER" id="PTHR12899">
    <property type="entry name" value="39S RIBOSOMAL PROTEIN L18, MITOCHONDRIAL"/>
    <property type="match status" value="1"/>
</dbReference>
<evidence type="ECO:0000313" key="9">
    <source>
        <dbReference type="Proteomes" id="UP000886861"/>
    </source>
</evidence>
<sequence>MIGIKDKNKERVVRHARVRKNLSGTTECPRLCVYRSLNGIYAQIIDDSKGATLASCSTLEKDLEKELKGKSKTEQAKVVGAKIAKLALDKGIKTVVFDRGGYLYTGRVQALADAAREAGLEF</sequence>
<dbReference type="GO" id="GO:0005737">
    <property type="term" value="C:cytoplasm"/>
    <property type="evidence" value="ECO:0007669"/>
    <property type="project" value="UniProtKB-ARBA"/>
</dbReference>
<dbReference type="SUPFAM" id="SSF53137">
    <property type="entry name" value="Translational machinery components"/>
    <property type="match status" value="1"/>
</dbReference>
<reference evidence="8" key="1">
    <citation type="submission" date="2020-10" db="EMBL/GenBank/DDBJ databases">
        <authorList>
            <person name="Gilroy R."/>
        </authorList>
    </citation>
    <scope>NUCLEOTIDE SEQUENCE</scope>
    <source>
        <strain evidence="8">CHK186-9395</strain>
    </source>
</reference>
<evidence type="ECO:0000256" key="6">
    <source>
        <dbReference type="ARBA" id="ARBA00035197"/>
    </source>
</evidence>
<dbReference type="Gene3D" id="3.30.420.100">
    <property type="match status" value="1"/>
</dbReference>
<dbReference type="GO" id="GO:0003735">
    <property type="term" value="F:structural constituent of ribosome"/>
    <property type="evidence" value="ECO:0007669"/>
    <property type="project" value="InterPro"/>
</dbReference>
<evidence type="ECO:0000256" key="2">
    <source>
        <dbReference type="ARBA" id="ARBA00022730"/>
    </source>
</evidence>
<proteinExistence type="inferred from homology"/>
<dbReference type="CDD" id="cd00432">
    <property type="entry name" value="Ribosomal_L18_L5e"/>
    <property type="match status" value="1"/>
</dbReference>
<keyword evidence="3 7" id="KW-0694">RNA-binding</keyword>
<comment type="similarity">
    <text evidence="1 7">Belongs to the universal ribosomal protein uL18 family.</text>
</comment>
<dbReference type="GO" id="GO:0005840">
    <property type="term" value="C:ribosome"/>
    <property type="evidence" value="ECO:0007669"/>
    <property type="project" value="UniProtKB-KW"/>
</dbReference>
<evidence type="ECO:0000256" key="4">
    <source>
        <dbReference type="ARBA" id="ARBA00022980"/>
    </source>
</evidence>
<evidence type="ECO:0000256" key="7">
    <source>
        <dbReference type="HAMAP-Rule" id="MF_01337"/>
    </source>
</evidence>
<dbReference type="InterPro" id="IPR004389">
    <property type="entry name" value="Ribosomal_uL18_bac-type"/>
</dbReference>
<dbReference type="InterPro" id="IPR057268">
    <property type="entry name" value="Ribosomal_L18"/>
</dbReference>
<dbReference type="HAMAP" id="MF_01337_B">
    <property type="entry name" value="Ribosomal_uL18_B"/>
    <property type="match status" value="1"/>
</dbReference>
<dbReference type="NCBIfam" id="TIGR00060">
    <property type="entry name" value="L18_bact"/>
    <property type="match status" value="1"/>
</dbReference>
<accession>A0A9D1SYR0</accession>
<name>A0A9D1SYR0_9FIRM</name>
<organism evidence="8 9">
    <name type="scientific">Candidatus Caccopulliclostridium gallistercoris</name>
    <dbReference type="NCBI Taxonomy" id="2840719"/>
    <lineage>
        <taxon>Bacteria</taxon>
        <taxon>Bacillati</taxon>
        <taxon>Bacillota</taxon>
        <taxon>Clostridia</taxon>
        <taxon>Candidatus Caccopulliclostridium</taxon>
    </lineage>
</organism>
<dbReference type="AlphaFoldDB" id="A0A9D1SYR0"/>
<dbReference type="Proteomes" id="UP000886861">
    <property type="component" value="Unassembled WGS sequence"/>
</dbReference>
<dbReference type="GO" id="GO:0008097">
    <property type="term" value="F:5S rRNA binding"/>
    <property type="evidence" value="ECO:0007669"/>
    <property type="project" value="TreeGrafter"/>
</dbReference>
<dbReference type="GO" id="GO:0006412">
    <property type="term" value="P:translation"/>
    <property type="evidence" value="ECO:0007669"/>
    <property type="project" value="UniProtKB-UniRule"/>
</dbReference>
<gene>
    <name evidence="7 8" type="primary">rplR</name>
    <name evidence="8" type="ORF">IAA62_00190</name>
</gene>
<comment type="subunit">
    <text evidence="7">Part of the 50S ribosomal subunit; part of the 5S rRNA/L5/L18/L25 subcomplex. Contacts the 5S and 23S rRNAs.</text>
</comment>
<dbReference type="EMBL" id="DVOJ01000001">
    <property type="protein sequence ID" value="HIV00971.1"/>
    <property type="molecule type" value="Genomic_DNA"/>
</dbReference>